<evidence type="ECO:0000313" key="2">
    <source>
        <dbReference type="Proteomes" id="UP000266178"/>
    </source>
</evidence>
<dbReference type="AlphaFoldDB" id="A0A399FEL5"/>
<organism evidence="1 2">
    <name type="scientific">Meiothermus granaticius NBRC 107808</name>
    <dbReference type="NCBI Taxonomy" id="1227551"/>
    <lineage>
        <taxon>Bacteria</taxon>
        <taxon>Thermotogati</taxon>
        <taxon>Deinococcota</taxon>
        <taxon>Deinococci</taxon>
        <taxon>Thermales</taxon>
        <taxon>Thermaceae</taxon>
        <taxon>Meiothermus</taxon>
    </lineage>
</organism>
<proteinExistence type="predicted"/>
<evidence type="ECO:0000313" key="1">
    <source>
        <dbReference type="EMBL" id="RIH93969.1"/>
    </source>
</evidence>
<keyword evidence="2" id="KW-1185">Reference proteome</keyword>
<comment type="caution">
    <text evidence="1">The sequence shown here is derived from an EMBL/GenBank/DDBJ whole genome shotgun (WGS) entry which is preliminary data.</text>
</comment>
<protein>
    <submittedName>
        <fullName evidence="1">Uncharacterized protein</fullName>
    </submittedName>
</protein>
<dbReference type="EMBL" id="QWLB01000001">
    <property type="protein sequence ID" value="RIH93969.1"/>
    <property type="molecule type" value="Genomic_DNA"/>
</dbReference>
<dbReference type="RefSeq" id="WP_119355599.1">
    <property type="nucleotide sequence ID" value="NZ_BJXM01000022.1"/>
</dbReference>
<reference evidence="1 2" key="1">
    <citation type="submission" date="2018-08" db="EMBL/GenBank/DDBJ databases">
        <title>Meiothermus granaticius genome AF-68 sequencing project.</title>
        <authorList>
            <person name="Da Costa M.S."/>
            <person name="Albuquerque L."/>
            <person name="Raposo P."/>
            <person name="Froufe H.J.C."/>
            <person name="Barroso C.S."/>
            <person name="Egas C."/>
        </authorList>
    </citation>
    <scope>NUCLEOTIDE SEQUENCE [LARGE SCALE GENOMIC DNA]</scope>
    <source>
        <strain evidence="1 2">AF-68</strain>
    </source>
</reference>
<gene>
    <name evidence="1" type="ORF">Mgrana_00055</name>
</gene>
<dbReference type="Proteomes" id="UP000266178">
    <property type="component" value="Unassembled WGS sequence"/>
</dbReference>
<sequence>MSRPEWLSEWWGPLHERARSVLSADWKTLADLRRESGLGAQVFEELHLAGVAERRLERLTEQGRVMGSRNLYRLREGVSMSNDRIASGAGQAAPNRLLFFVLPEAVALEVLALLRSIPEDEQSQALLDAQERLVEGLNWKPKPPVTDPDAELPF</sequence>
<name>A0A399FEL5_9DEIN</name>
<accession>A0A399FEL5</accession>